<dbReference type="PANTHER" id="PTHR31302:SF20">
    <property type="entry name" value="CONSERVED PROTEIN"/>
    <property type="match status" value="1"/>
</dbReference>
<dbReference type="EMBL" id="CAEZSN010000096">
    <property type="protein sequence ID" value="CAB4546907.1"/>
    <property type="molecule type" value="Genomic_DNA"/>
</dbReference>
<dbReference type="GO" id="GO:0016020">
    <property type="term" value="C:membrane"/>
    <property type="evidence" value="ECO:0007669"/>
    <property type="project" value="GOC"/>
</dbReference>
<name>A0A6J6HPL7_9ZZZZ</name>
<dbReference type="InterPro" id="IPR029052">
    <property type="entry name" value="Metallo-depent_PP-like"/>
</dbReference>
<evidence type="ECO:0000259" key="1">
    <source>
        <dbReference type="Pfam" id="PF00149"/>
    </source>
</evidence>
<feature type="domain" description="Calcineurin-like phosphoesterase" evidence="1">
    <location>
        <begin position="43"/>
        <end position="228"/>
    </location>
</feature>
<dbReference type="InterPro" id="IPR051158">
    <property type="entry name" value="Metallophosphoesterase_sf"/>
</dbReference>
<dbReference type="GO" id="GO:0008758">
    <property type="term" value="F:UDP-2,3-diacylglucosamine hydrolase activity"/>
    <property type="evidence" value="ECO:0007669"/>
    <property type="project" value="TreeGrafter"/>
</dbReference>
<dbReference type="EMBL" id="CAEZUR010000117">
    <property type="protein sequence ID" value="CAB4615772.1"/>
    <property type="molecule type" value="Genomic_DNA"/>
</dbReference>
<protein>
    <submittedName>
        <fullName evidence="3">Unannotated protein</fullName>
    </submittedName>
</protein>
<evidence type="ECO:0000313" key="3">
    <source>
        <dbReference type="EMBL" id="CAB4615772.1"/>
    </source>
</evidence>
<dbReference type="InterPro" id="IPR004843">
    <property type="entry name" value="Calcineurin-like_PHP"/>
</dbReference>
<dbReference type="Gene3D" id="3.60.21.10">
    <property type="match status" value="1"/>
</dbReference>
<dbReference type="SUPFAM" id="SSF56300">
    <property type="entry name" value="Metallo-dependent phosphatases"/>
    <property type="match status" value="1"/>
</dbReference>
<gene>
    <name evidence="2" type="ORF">UFOPK1433_00856</name>
    <name evidence="3" type="ORF">UFOPK1843_01114</name>
</gene>
<accession>A0A6J6HPL7</accession>
<proteinExistence type="predicted"/>
<organism evidence="3">
    <name type="scientific">freshwater metagenome</name>
    <dbReference type="NCBI Taxonomy" id="449393"/>
    <lineage>
        <taxon>unclassified sequences</taxon>
        <taxon>metagenomes</taxon>
        <taxon>ecological metagenomes</taxon>
    </lineage>
</organism>
<reference evidence="3" key="1">
    <citation type="submission" date="2020-05" db="EMBL/GenBank/DDBJ databases">
        <authorList>
            <person name="Chiriac C."/>
            <person name="Salcher M."/>
            <person name="Ghai R."/>
            <person name="Kavagutti S V."/>
        </authorList>
    </citation>
    <scope>NUCLEOTIDE SEQUENCE</scope>
</reference>
<dbReference type="AlphaFoldDB" id="A0A6J6HPL7"/>
<evidence type="ECO:0000313" key="2">
    <source>
        <dbReference type="EMBL" id="CAB4546907.1"/>
    </source>
</evidence>
<dbReference type="PANTHER" id="PTHR31302">
    <property type="entry name" value="TRANSMEMBRANE PROTEIN WITH METALLOPHOSPHOESTERASE DOMAIN-RELATED"/>
    <property type="match status" value="1"/>
</dbReference>
<dbReference type="GO" id="GO:0009245">
    <property type="term" value="P:lipid A biosynthetic process"/>
    <property type="evidence" value="ECO:0007669"/>
    <property type="project" value="TreeGrafter"/>
</dbReference>
<sequence>MFYLLALLAFAVLLTLWGVLVERNRFTVVREELAILAKGSKPIRILHISDLHLAPWQKRKLAWIAKLYELKPDLVVNTGDNLGHRDAIRATLTALAELLKRPGVFVNGSNDYHSPEVRNPLTYLNKPSTPSHKERIDTAKLTDAFEANGWKNLNNRSSTINVAGNRIGFLGLDDPHDKLADFENLPSQKTELGSQDLIIGVAHAPYLRVIREFGNNGAELVFAGHTHGGQICLPKFGAIITNCDLPRKFAKGLSEHRVGSKAVWLNVCAGLGTSIFAPIRLFCKPEVRLLTLIAKS</sequence>
<dbReference type="Pfam" id="PF00149">
    <property type="entry name" value="Metallophos"/>
    <property type="match status" value="1"/>
</dbReference>